<dbReference type="InterPro" id="IPR036237">
    <property type="entry name" value="Xyl_isomerase-like_sf"/>
</dbReference>
<evidence type="ECO:0000313" key="3">
    <source>
        <dbReference type="Proteomes" id="UP001205919"/>
    </source>
</evidence>
<sequence>MKKLSFPGVRLGGTSWVVEGSFADNLRELSREARDMQFVLFDNKYGVNIPSKEEVNWLAALKNELGMSCTVHFPHDICLSTEPAERVRCEDSCLRIMELFAPLDPFAWILHLDGEQYGAYPSADMEGWLEKTRRSVARLAAAAADKEKICAETLDYNFRLVYSAVAENGISVCLDVGHLVRYGHPVLEQMETYLPVTRVIHIHGVKPDGTDHVDMSWFDAELFREILKKLGGDGRERVMTLEVFEDGYKKSLKAIKKMMGE</sequence>
<dbReference type="NCBIfam" id="NF041277">
    <property type="entry name" value="coba_remo_CbiR"/>
    <property type="match status" value="1"/>
</dbReference>
<organism evidence="2 3">
    <name type="scientific">Cloacibacillus evryensis</name>
    <dbReference type="NCBI Taxonomy" id="508460"/>
    <lineage>
        <taxon>Bacteria</taxon>
        <taxon>Thermotogati</taxon>
        <taxon>Synergistota</taxon>
        <taxon>Synergistia</taxon>
        <taxon>Synergistales</taxon>
        <taxon>Synergistaceae</taxon>
        <taxon>Cloacibacillus</taxon>
    </lineage>
</organism>
<gene>
    <name evidence="2" type="ORF">NE630_07635</name>
</gene>
<dbReference type="AlphaFoldDB" id="A0AAW5K0Z7"/>
<dbReference type="SUPFAM" id="SSF51658">
    <property type="entry name" value="Xylose isomerase-like"/>
    <property type="match status" value="1"/>
</dbReference>
<evidence type="ECO:0000259" key="1">
    <source>
        <dbReference type="Pfam" id="PF01261"/>
    </source>
</evidence>
<dbReference type="Pfam" id="PF01261">
    <property type="entry name" value="AP_endonuc_2"/>
    <property type="match status" value="1"/>
</dbReference>
<accession>A0AAW5K0Z7</accession>
<feature type="domain" description="Xylose isomerase-like TIM barrel" evidence="1">
    <location>
        <begin position="51"/>
        <end position="257"/>
    </location>
</feature>
<dbReference type="Proteomes" id="UP001205919">
    <property type="component" value="Unassembled WGS sequence"/>
</dbReference>
<reference evidence="2 3" key="1">
    <citation type="submission" date="2022-06" db="EMBL/GenBank/DDBJ databases">
        <title>Isolation of gut microbiota from human fecal samples.</title>
        <authorList>
            <person name="Pamer E.G."/>
            <person name="Barat B."/>
            <person name="Waligurski E."/>
            <person name="Medina S."/>
            <person name="Paddock L."/>
            <person name="Mostad J."/>
        </authorList>
    </citation>
    <scope>NUCLEOTIDE SEQUENCE [LARGE SCALE GENOMIC DNA]</scope>
    <source>
        <strain evidence="2 3">DFI.9.90</strain>
    </source>
</reference>
<dbReference type="Gene3D" id="3.20.20.150">
    <property type="entry name" value="Divalent-metal-dependent TIM barrel enzymes"/>
    <property type="match status" value="1"/>
</dbReference>
<proteinExistence type="predicted"/>
<name>A0AAW5K0Z7_9BACT</name>
<dbReference type="InterPro" id="IPR013022">
    <property type="entry name" value="Xyl_isomerase-like_TIM-brl"/>
</dbReference>
<dbReference type="EMBL" id="JANFYT010000013">
    <property type="protein sequence ID" value="MCQ4814301.1"/>
    <property type="molecule type" value="Genomic_DNA"/>
</dbReference>
<evidence type="ECO:0000313" key="2">
    <source>
        <dbReference type="EMBL" id="MCQ4814301.1"/>
    </source>
</evidence>
<dbReference type="RefSeq" id="WP_256181822.1">
    <property type="nucleotide sequence ID" value="NZ_CAJLEK010000207.1"/>
</dbReference>
<keyword evidence="3" id="KW-1185">Reference proteome</keyword>
<protein>
    <submittedName>
        <fullName evidence="2">TIM barrel protein</fullName>
    </submittedName>
</protein>
<comment type="caution">
    <text evidence="2">The sequence shown here is derived from an EMBL/GenBank/DDBJ whole genome shotgun (WGS) entry which is preliminary data.</text>
</comment>